<dbReference type="GO" id="GO:0016491">
    <property type="term" value="F:oxidoreductase activity"/>
    <property type="evidence" value="ECO:0007669"/>
    <property type="project" value="InterPro"/>
</dbReference>
<dbReference type="PROSITE" id="PS51379">
    <property type="entry name" value="4FE4S_FER_2"/>
    <property type="match status" value="1"/>
</dbReference>
<accession>S7V4J3</accession>
<dbReference type="SUPFAM" id="SSF46548">
    <property type="entry name" value="alpha-helical ferredoxin"/>
    <property type="match status" value="2"/>
</dbReference>
<dbReference type="EMBL" id="ATHJ01000074">
    <property type="protein sequence ID" value="EPR41519.1"/>
    <property type="molecule type" value="Genomic_DNA"/>
</dbReference>
<sequence>MTYDPEIMKETPMRISRSNISTEINKTGSWRFVRPGYDEKTAPCSSACPVGEDIARIEMLVGQGMFPAAWETILRENPFPAVCGRVCFHPCERVCNRGRMDSPVGIHHLERFVGDLAIENAYAVPHPFYGDEAEADRRAIHGKKIAIAGAGPAGLSAAYFLTRLGHACDVFDADSEPGGVLRWGIPWYRLPEDALKAEISRIVDMGVNIYCRKPVTAEFLAGAAASYDAVFLGCGHGHSLQMGIPGGEKVQDGLRYLHDIRRGENTCSGGTAAVIGGGNTAVDVAQSLIRLGVDTVIVYRRRRRDMPAFDHEIRMALAEGIRLMELAAPVRIDNDGDRLTLTLQEMRITDMETAGGRCRVVPDGERTRILKVDQVYSAIGAEPSESWYRPPEQRPDVLRMSHCTLWAHPASGLPLVFGGDLTAPVRSVTDAVASGKQAAMMLDTLFREGKAGIPERIAQCRVGDGPALSMEIYLSGSRKSRNPAIVPYTAINTDYFTPADRAVPPTLSPLERRTAFEEVEGGYSPETAVREATRCFNCGICNDCDNCRLYCPEVAIYMDGTRCINLDYCKGCGICVVECPRNAMTLEEEQS</sequence>
<dbReference type="InterPro" id="IPR036188">
    <property type="entry name" value="FAD/NAD-bd_sf"/>
</dbReference>
<evidence type="ECO:0000259" key="4">
    <source>
        <dbReference type="PROSITE" id="PS51379"/>
    </source>
</evidence>
<dbReference type="PROSITE" id="PS00198">
    <property type="entry name" value="4FE4S_FER_1"/>
    <property type="match status" value="1"/>
</dbReference>
<gene>
    <name evidence="5" type="ORF">dsmv_1952</name>
</gene>
<dbReference type="InterPro" id="IPR017900">
    <property type="entry name" value="4Fe4S_Fe_S_CS"/>
</dbReference>
<dbReference type="GO" id="GO:0046872">
    <property type="term" value="F:metal ion binding"/>
    <property type="evidence" value="ECO:0007669"/>
    <property type="project" value="UniProtKB-KW"/>
</dbReference>
<dbReference type="eggNOG" id="COG0493">
    <property type="taxonomic scope" value="Bacteria"/>
</dbReference>
<keyword evidence="2" id="KW-0408">Iron</keyword>
<dbReference type="OrthoDB" id="9803192at2"/>
<dbReference type="InterPro" id="IPR023753">
    <property type="entry name" value="FAD/NAD-binding_dom"/>
</dbReference>
<dbReference type="PANTHER" id="PTHR42783:SF3">
    <property type="entry name" value="GLUTAMATE SYNTHASE [NADPH] SMALL CHAIN-RELATED"/>
    <property type="match status" value="1"/>
</dbReference>
<reference evidence="5 6" key="1">
    <citation type="journal article" date="2013" name="Genome Announc.">
        <title>Draft genome sequences for three mercury-methylating, sulfate-reducing bacteria.</title>
        <authorList>
            <person name="Brown S.D."/>
            <person name="Hurt R.A.Jr."/>
            <person name="Gilmour C.C."/>
            <person name="Elias D.A."/>
        </authorList>
    </citation>
    <scope>NUCLEOTIDE SEQUENCE [LARGE SCALE GENOMIC DNA]</scope>
    <source>
        <strain evidence="5 6">DSM 2059</strain>
    </source>
</reference>
<dbReference type="Proteomes" id="UP000014977">
    <property type="component" value="Unassembled WGS sequence"/>
</dbReference>
<dbReference type="Gene3D" id="1.10.1060.10">
    <property type="entry name" value="Alpha-helical ferredoxin"/>
    <property type="match status" value="1"/>
</dbReference>
<comment type="caution">
    <text evidence="5">The sequence shown here is derived from an EMBL/GenBank/DDBJ whole genome shotgun (WGS) entry which is preliminary data.</text>
</comment>
<dbReference type="Pfam" id="PF00037">
    <property type="entry name" value="Fer4"/>
    <property type="match status" value="1"/>
</dbReference>
<dbReference type="AlphaFoldDB" id="S7V4J3"/>
<evidence type="ECO:0000313" key="5">
    <source>
        <dbReference type="EMBL" id="EPR41519.1"/>
    </source>
</evidence>
<keyword evidence="1" id="KW-0479">Metal-binding</keyword>
<evidence type="ECO:0000256" key="3">
    <source>
        <dbReference type="ARBA" id="ARBA00023014"/>
    </source>
</evidence>
<dbReference type="InterPro" id="IPR009051">
    <property type="entry name" value="Helical_ferredxn"/>
</dbReference>
<dbReference type="Pfam" id="PF07992">
    <property type="entry name" value="Pyr_redox_2"/>
    <property type="match status" value="1"/>
</dbReference>
<dbReference type="GO" id="GO:0051536">
    <property type="term" value="F:iron-sulfur cluster binding"/>
    <property type="evidence" value="ECO:0007669"/>
    <property type="project" value="UniProtKB-KW"/>
</dbReference>
<dbReference type="PRINTS" id="PR00419">
    <property type="entry name" value="ADXRDTASE"/>
</dbReference>
<evidence type="ECO:0000256" key="1">
    <source>
        <dbReference type="ARBA" id="ARBA00022723"/>
    </source>
</evidence>
<protein>
    <submittedName>
        <fullName evidence="5">FAD-dependent pyridine nucleotide-disulfide oxidoreductase</fullName>
    </submittedName>
</protein>
<evidence type="ECO:0000256" key="2">
    <source>
        <dbReference type="ARBA" id="ARBA00023004"/>
    </source>
</evidence>
<feature type="domain" description="4Fe-4S ferredoxin-type" evidence="4">
    <location>
        <begin position="560"/>
        <end position="589"/>
    </location>
</feature>
<dbReference type="PANTHER" id="PTHR42783">
    <property type="entry name" value="GLUTAMATE SYNTHASE [NADPH] SMALL CHAIN"/>
    <property type="match status" value="1"/>
</dbReference>
<dbReference type="SUPFAM" id="SSF51971">
    <property type="entry name" value="Nucleotide-binding domain"/>
    <property type="match status" value="1"/>
</dbReference>
<evidence type="ECO:0000313" key="6">
    <source>
        <dbReference type="Proteomes" id="UP000014977"/>
    </source>
</evidence>
<dbReference type="InterPro" id="IPR028261">
    <property type="entry name" value="DPD_II"/>
</dbReference>
<dbReference type="Pfam" id="PF14691">
    <property type="entry name" value="Fer4_20"/>
    <property type="match status" value="1"/>
</dbReference>
<dbReference type="InterPro" id="IPR017896">
    <property type="entry name" value="4Fe4S_Fe-S-bd"/>
</dbReference>
<keyword evidence="6" id="KW-1185">Reference proteome</keyword>
<dbReference type="Gene3D" id="3.30.70.20">
    <property type="match status" value="1"/>
</dbReference>
<dbReference type="RefSeq" id="WP_020876383.1">
    <property type="nucleotide sequence ID" value="NZ_ATHJ01000074.1"/>
</dbReference>
<proteinExistence type="predicted"/>
<organism evidence="5 6">
    <name type="scientific">Desulfococcus multivorans DSM 2059</name>
    <dbReference type="NCBI Taxonomy" id="1121405"/>
    <lineage>
        <taxon>Bacteria</taxon>
        <taxon>Pseudomonadati</taxon>
        <taxon>Thermodesulfobacteriota</taxon>
        <taxon>Desulfobacteria</taxon>
        <taxon>Desulfobacterales</taxon>
        <taxon>Desulfococcaceae</taxon>
        <taxon>Desulfococcus</taxon>
    </lineage>
</organism>
<name>S7V4J3_DESML</name>
<dbReference type="STRING" id="897.B2D07_09210"/>
<keyword evidence="3" id="KW-0411">Iron-sulfur</keyword>
<dbReference type="Gene3D" id="3.50.50.60">
    <property type="entry name" value="FAD/NAD(P)-binding domain"/>
    <property type="match status" value="2"/>
</dbReference>